<evidence type="ECO:0000259" key="7">
    <source>
        <dbReference type="Pfam" id="PF04024"/>
    </source>
</evidence>
<proteinExistence type="predicted"/>
<organism evidence="8 9">
    <name type="scientific">Candidatus Methylacidithermus pantelleriae</name>
    <dbReference type="NCBI Taxonomy" id="2744239"/>
    <lineage>
        <taxon>Bacteria</taxon>
        <taxon>Pseudomonadati</taxon>
        <taxon>Verrucomicrobiota</taxon>
        <taxon>Methylacidiphilae</taxon>
        <taxon>Methylacidiphilales</taxon>
        <taxon>Methylacidiphilaceae</taxon>
        <taxon>Candidatus Methylacidithermus</taxon>
    </lineage>
</organism>
<name>A0A8J2BNG6_9BACT</name>
<dbReference type="InterPro" id="IPR007168">
    <property type="entry name" value="Phageshock_PspC_N"/>
</dbReference>
<dbReference type="Proteomes" id="UP000663859">
    <property type="component" value="Unassembled WGS sequence"/>
</dbReference>
<comment type="caution">
    <text evidence="8">The sequence shown here is derived from an EMBL/GenBank/DDBJ whole genome shotgun (WGS) entry which is preliminary data.</text>
</comment>
<dbReference type="AlphaFoldDB" id="A0A8J2BNG6"/>
<keyword evidence="9" id="KW-1185">Reference proteome</keyword>
<dbReference type="GO" id="GO:0005886">
    <property type="term" value="C:plasma membrane"/>
    <property type="evidence" value="ECO:0007669"/>
    <property type="project" value="UniProtKB-SubCell"/>
</dbReference>
<keyword evidence="2" id="KW-1003">Cell membrane</keyword>
<accession>A0A8J2BNG6</accession>
<sequence>MSPPLRKLCRSRNRKLLGVCAGLAEYFDIDPTLVRLLWVTGALFTGLFPALLLYFIFALVMPEAEDP</sequence>
<feature type="transmembrane region" description="Helical" evidence="6">
    <location>
        <begin position="37"/>
        <end position="61"/>
    </location>
</feature>
<evidence type="ECO:0000256" key="1">
    <source>
        <dbReference type="ARBA" id="ARBA00004162"/>
    </source>
</evidence>
<evidence type="ECO:0000256" key="4">
    <source>
        <dbReference type="ARBA" id="ARBA00022989"/>
    </source>
</evidence>
<evidence type="ECO:0000256" key="6">
    <source>
        <dbReference type="SAM" id="Phobius"/>
    </source>
</evidence>
<dbReference type="PANTHER" id="PTHR33885:SF3">
    <property type="entry name" value="PHAGE SHOCK PROTEIN C"/>
    <property type="match status" value="1"/>
</dbReference>
<keyword evidence="5 6" id="KW-0472">Membrane</keyword>
<protein>
    <submittedName>
        <fullName evidence="8">PspC domain protein</fullName>
    </submittedName>
</protein>
<dbReference type="InterPro" id="IPR052027">
    <property type="entry name" value="PspC"/>
</dbReference>
<dbReference type="RefSeq" id="WP_174582910.1">
    <property type="nucleotide sequence ID" value="NZ_CAJNOB010000006.1"/>
</dbReference>
<evidence type="ECO:0000313" key="9">
    <source>
        <dbReference type="Proteomes" id="UP000663859"/>
    </source>
</evidence>
<dbReference type="PANTHER" id="PTHR33885">
    <property type="entry name" value="PHAGE SHOCK PROTEIN C"/>
    <property type="match status" value="1"/>
</dbReference>
<reference evidence="8" key="1">
    <citation type="submission" date="2021-02" db="EMBL/GenBank/DDBJ databases">
        <authorList>
            <person name="Cremers G."/>
            <person name="Picone N."/>
        </authorList>
    </citation>
    <scope>NUCLEOTIDE SEQUENCE</scope>
    <source>
        <strain evidence="8">PQ17</strain>
    </source>
</reference>
<evidence type="ECO:0000256" key="5">
    <source>
        <dbReference type="ARBA" id="ARBA00023136"/>
    </source>
</evidence>
<evidence type="ECO:0000256" key="3">
    <source>
        <dbReference type="ARBA" id="ARBA00022692"/>
    </source>
</evidence>
<feature type="domain" description="Phage shock protein PspC N-terminal" evidence="7">
    <location>
        <begin position="6"/>
        <end position="64"/>
    </location>
</feature>
<evidence type="ECO:0000256" key="2">
    <source>
        <dbReference type="ARBA" id="ARBA00022475"/>
    </source>
</evidence>
<evidence type="ECO:0000313" key="8">
    <source>
        <dbReference type="EMBL" id="CAF0693549.1"/>
    </source>
</evidence>
<dbReference type="EMBL" id="CAJNOB010000006">
    <property type="protein sequence ID" value="CAF0693549.1"/>
    <property type="molecule type" value="Genomic_DNA"/>
</dbReference>
<keyword evidence="4 6" id="KW-1133">Transmembrane helix</keyword>
<dbReference type="Pfam" id="PF04024">
    <property type="entry name" value="PspC"/>
    <property type="match status" value="1"/>
</dbReference>
<gene>
    <name evidence="8" type="primary">pspC</name>
    <name evidence="8" type="ORF">MPNT_140039</name>
</gene>
<comment type="subcellular location">
    <subcellularLocation>
        <location evidence="1">Cell membrane</location>
        <topology evidence="1">Single-pass membrane protein</topology>
    </subcellularLocation>
</comment>
<keyword evidence="3 6" id="KW-0812">Transmembrane</keyword>